<feature type="transmembrane region" description="Helical" evidence="9">
    <location>
        <begin position="184"/>
        <end position="205"/>
    </location>
</feature>
<keyword evidence="6 9" id="KW-1133">Transmembrane helix</keyword>
<feature type="transmembrane region" description="Helical" evidence="9">
    <location>
        <begin position="406"/>
        <end position="424"/>
    </location>
</feature>
<comment type="subcellular location">
    <subcellularLocation>
        <location evidence="1">Cell membrane</location>
        <topology evidence="1">Multi-pass membrane protein</topology>
    </subcellularLocation>
</comment>
<feature type="transmembrane region" description="Helical" evidence="9">
    <location>
        <begin position="382"/>
        <end position="400"/>
    </location>
</feature>
<dbReference type="InterPro" id="IPR050367">
    <property type="entry name" value="APC_superfamily"/>
</dbReference>
<proteinExistence type="inferred from homology"/>
<feature type="transmembrane region" description="Helical" evidence="9">
    <location>
        <begin position="276"/>
        <end position="300"/>
    </location>
</feature>
<dbReference type="Gene3D" id="1.20.1740.10">
    <property type="entry name" value="Amino acid/polyamine transporter I"/>
    <property type="match status" value="1"/>
</dbReference>
<evidence type="ECO:0000256" key="1">
    <source>
        <dbReference type="ARBA" id="ARBA00004651"/>
    </source>
</evidence>
<evidence type="ECO:0000256" key="7">
    <source>
        <dbReference type="ARBA" id="ARBA00023136"/>
    </source>
</evidence>
<keyword evidence="4" id="KW-1003">Cell membrane</keyword>
<feature type="transmembrane region" description="Helical" evidence="9">
    <location>
        <begin position="350"/>
        <end position="370"/>
    </location>
</feature>
<evidence type="ECO:0000313" key="10">
    <source>
        <dbReference type="EMBL" id="WVX66930.1"/>
    </source>
</evidence>
<organism evidence="10 11">
    <name type="scientific">Candidatus Bealeia paramacronuclearis</name>
    <dbReference type="NCBI Taxonomy" id="1921001"/>
    <lineage>
        <taxon>Bacteria</taxon>
        <taxon>Pseudomonadati</taxon>
        <taxon>Pseudomonadota</taxon>
        <taxon>Alphaproteobacteria</taxon>
        <taxon>Holosporales</taxon>
        <taxon>Holosporaceae</taxon>
        <taxon>Candidatus Bealeia</taxon>
    </lineage>
</organism>
<evidence type="ECO:0000256" key="5">
    <source>
        <dbReference type="ARBA" id="ARBA00022692"/>
    </source>
</evidence>
<dbReference type="Proteomes" id="UP001330434">
    <property type="component" value="Chromosome"/>
</dbReference>
<dbReference type="PANTHER" id="PTHR42770:SF18">
    <property type="entry name" value="ARGININE_AGMATINE ANTIPORTER"/>
    <property type="match status" value="1"/>
</dbReference>
<dbReference type="PANTHER" id="PTHR42770">
    <property type="entry name" value="AMINO ACID TRANSPORTER-RELATED"/>
    <property type="match status" value="1"/>
</dbReference>
<dbReference type="EMBL" id="CP133270">
    <property type="protein sequence ID" value="WVX66930.1"/>
    <property type="molecule type" value="Genomic_DNA"/>
</dbReference>
<comment type="function">
    <text evidence="8">Major component of the acid-resistance (AR) system allowing enteric pathogens to survive the acidic environment in the stomach. Exchanges extracellular arginine for its intracellular decarboxylation product agmatine (Agm) thereby expelling intracellular protons. Probably undergoes several conformational states in order to translocate the substrate across the membrane; keeps the substrate accessible to only 1 side of the membrane at a time by opening and closing 3 membrane-internal gates.</text>
</comment>
<keyword evidence="11" id="KW-1185">Reference proteome</keyword>
<feature type="transmembrane region" description="Helical" evidence="9">
    <location>
        <begin position="226"/>
        <end position="248"/>
    </location>
</feature>
<feature type="transmembrane region" description="Helical" evidence="9">
    <location>
        <begin position="85"/>
        <end position="110"/>
    </location>
</feature>
<reference evidence="10 11" key="1">
    <citation type="journal article" date="2024" name="Environ. Microbiol.">
        <title>Novel evolutionary insights on the interactions of the Holosporales (Alphaproteobacteria) with eukaryotic hosts from comparative genomics.</title>
        <authorList>
            <person name="Giovannini M."/>
            <person name="Petroni G."/>
            <person name="Castelli M."/>
        </authorList>
    </citation>
    <scope>NUCLEOTIDE SEQUENCE [LARGE SCALE GENOMIC DNA]</scope>
    <source>
        <strain evidence="10 11">US_Bl 15I1</strain>
    </source>
</reference>
<dbReference type="InterPro" id="IPR002293">
    <property type="entry name" value="AA/rel_permease1"/>
</dbReference>
<gene>
    <name evidence="10" type="ORF">Bealeia1_01125</name>
</gene>
<dbReference type="PIRSF" id="PIRSF006060">
    <property type="entry name" value="AA_transporter"/>
    <property type="match status" value="1"/>
</dbReference>
<dbReference type="RefSeq" id="WP_331255743.1">
    <property type="nucleotide sequence ID" value="NZ_CP133270.1"/>
</dbReference>
<evidence type="ECO:0000256" key="4">
    <source>
        <dbReference type="ARBA" id="ARBA00022475"/>
    </source>
</evidence>
<keyword evidence="5 9" id="KW-0812">Transmembrane</keyword>
<dbReference type="Pfam" id="PF13520">
    <property type="entry name" value="AA_permease_2"/>
    <property type="match status" value="1"/>
</dbReference>
<feature type="transmembrane region" description="Helical" evidence="9">
    <location>
        <begin position="148"/>
        <end position="172"/>
    </location>
</feature>
<evidence type="ECO:0000256" key="8">
    <source>
        <dbReference type="ARBA" id="ARBA00045636"/>
    </source>
</evidence>
<evidence type="ECO:0000256" key="3">
    <source>
        <dbReference type="ARBA" id="ARBA00021069"/>
    </source>
</evidence>
<evidence type="ECO:0000256" key="6">
    <source>
        <dbReference type="ARBA" id="ARBA00022989"/>
    </source>
</evidence>
<keyword evidence="7 9" id="KW-0472">Membrane</keyword>
<evidence type="ECO:0000256" key="9">
    <source>
        <dbReference type="SAM" id="Phobius"/>
    </source>
</evidence>
<feature type="transmembrane region" description="Helical" evidence="9">
    <location>
        <begin position="12"/>
        <end position="31"/>
    </location>
</feature>
<evidence type="ECO:0000256" key="2">
    <source>
        <dbReference type="ARBA" id="ARBA00008220"/>
    </source>
</evidence>
<feature type="transmembrane region" description="Helical" evidence="9">
    <location>
        <begin position="122"/>
        <end position="141"/>
    </location>
</feature>
<comment type="similarity">
    <text evidence="2">Belongs to the amino acid-polyamine-organocation (APC) superfamily. Basic amino acid/polyamine antiporter (APA) (TC 2.A.3.2) family.</text>
</comment>
<accession>A0ABZ2C6B2</accession>
<feature type="transmembrane region" description="Helical" evidence="9">
    <location>
        <begin position="43"/>
        <end position="64"/>
    </location>
</feature>
<evidence type="ECO:0000313" key="11">
    <source>
        <dbReference type="Proteomes" id="UP001330434"/>
    </source>
</evidence>
<feature type="transmembrane region" description="Helical" evidence="9">
    <location>
        <begin position="321"/>
        <end position="338"/>
    </location>
</feature>
<protein>
    <recommendedName>
        <fullName evidence="3">Arginine/agmatine antiporter</fullName>
    </recommendedName>
</protein>
<name>A0ABZ2C6B2_9PROT</name>
<sequence length="432" mass="46511">MKKGYTNDKVGLWPVVSLVTGNLVGSGVYLLPATLAVYGTISLFGWIITSIGAILLSLVFAQLSARIPKTGGPYLYAREAFGNTVGYYVCWGYWMLSWISNPTLAIAAVGYVSVLSGGLSPAVHFLLELGIVGGFTLFNLFGLRVTGWVELWITVLKIVPLLLLPLIGLFYIEPTHFADLNSSGLPLGTALNSVAFLTLWAFVGLETGTVPAGQVLNASKTVPRATVIGTLIATAVYVLGTVAIMGIVPPHDLVNSKAPYADAAQLIFGGSWGTPIAIAAIITCLGTLNGWLIVVGRIPYGAAHDGVFPEIFKKTTKHGTPYWGVVISSICTLPLLLMSLENTLLEQFQFIVDMAVTLILLVYTVSVLAYFKLLFRDGKYSITQILIGVGALAFSIWALWAASLKMVLFSLALLICGIPMHLWMKRKARPRR</sequence>